<dbReference type="InterPro" id="IPR012337">
    <property type="entry name" value="RNaseH-like_sf"/>
</dbReference>
<dbReference type="OrthoDB" id="1739706at2759"/>
<dbReference type="InterPro" id="IPR008906">
    <property type="entry name" value="HATC_C_dom"/>
</dbReference>
<dbReference type="Pfam" id="PF05699">
    <property type="entry name" value="Dimer_Tnp_hAT"/>
    <property type="match status" value="1"/>
</dbReference>
<reference evidence="2 3" key="1">
    <citation type="submission" date="2015-01" db="EMBL/GenBank/DDBJ databases">
        <title>Evolution of Trichinella species and genotypes.</title>
        <authorList>
            <person name="Korhonen P.K."/>
            <person name="Edoardo P."/>
            <person name="Giuseppe L.R."/>
            <person name="Gasser R.B."/>
        </authorList>
    </citation>
    <scope>NUCLEOTIDE SEQUENCE [LARGE SCALE GENOMIC DNA]</scope>
    <source>
        <strain evidence="2">ISS1029</strain>
    </source>
</reference>
<dbReference type="GO" id="GO:0046983">
    <property type="term" value="F:protein dimerization activity"/>
    <property type="evidence" value="ECO:0007669"/>
    <property type="project" value="InterPro"/>
</dbReference>
<dbReference type="AlphaFoldDB" id="A0A0V1HZX6"/>
<sequence>MMNSVLKLIEPADRAFQSRAIDLLSAWDVIKAVQEMMKILRNDDRFLQLLSKVNTSDEFSSNKRHRKLSRKLNEFLLYDSETVVHVENIALKTSLKQLYYEVLDTSISSLQSGPNFFDLETLKYLGDLLDVNVLAAEAEITTAKTFLQNKFGSEKAHLDEILATLHGYKDAFSNSYRFAAAALTIGISSATCEASFSTCSMLPSPFRRSMTHARMNHLVLISFERQILESISKEELLRRFHKAGNHRLQLY</sequence>
<dbReference type="STRING" id="268475.A0A0V1HZX6"/>
<dbReference type="SUPFAM" id="SSF53098">
    <property type="entry name" value="Ribonuclease H-like"/>
    <property type="match status" value="1"/>
</dbReference>
<evidence type="ECO:0000313" key="3">
    <source>
        <dbReference type="Proteomes" id="UP000055024"/>
    </source>
</evidence>
<evidence type="ECO:0000259" key="1">
    <source>
        <dbReference type="Pfam" id="PF05699"/>
    </source>
</evidence>
<dbReference type="PANTHER" id="PTHR45749">
    <property type="match status" value="1"/>
</dbReference>
<organism evidence="2 3">
    <name type="scientific">Trichinella zimbabwensis</name>
    <dbReference type="NCBI Taxonomy" id="268475"/>
    <lineage>
        <taxon>Eukaryota</taxon>
        <taxon>Metazoa</taxon>
        <taxon>Ecdysozoa</taxon>
        <taxon>Nematoda</taxon>
        <taxon>Enoplea</taxon>
        <taxon>Dorylaimia</taxon>
        <taxon>Trichinellida</taxon>
        <taxon>Trichinellidae</taxon>
        <taxon>Trichinella</taxon>
    </lineage>
</organism>
<dbReference type="PANTHER" id="PTHR45749:SF37">
    <property type="entry name" value="OS05G0311600 PROTEIN"/>
    <property type="match status" value="1"/>
</dbReference>
<evidence type="ECO:0000313" key="2">
    <source>
        <dbReference type="EMBL" id="KRZ16038.1"/>
    </source>
</evidence>
<feature type="domain" description="HAT C-terminal dimerisation" evidence="1">
    <location>
        <begin position="161"/>
        <end position="221"/>
    </location>
</feature>
<dbReference type="Proteomes" id="UP000055024">
    <property type="component" value="Unassembled WGS sequence"/>
</dbReference>
<accession>A0A0V1HZX6</accession>
<proteinExistence type="predicted"/>
<protein>
    <recommendedName>
        <fullName evidence="1">HAT C-terminal dimerisation domain-containing protein</fullName>
    </recommendedName>
</protein>
<comment type="caution">
    <text evidence="2">The sequence shown here is derived from an EMBL/GenBank/DDBJ whole genome shotgun (WGS) entry which is preliminary data.</text>
</comment>
<keyword evidence="3" id="KW-1185">Reference proteome</keyword>
<dbReference type="EMBL" id="JYDP01000014">
    <property type="protein sequence ID" value="KRZ16038.1"/>
    <property type="molecule type" value="Genomic_DNA"/>
</dbReference>
<name>A0A0V1HZX6_9BILA</name>
<gene>
    <name evidence="2" type="ORF">T11_937</name>
</gene>